<keyword evidence="1" id="KW-0853">WD repeat</keyword>
<dbReference type="Proteomes" id="UP000683925">
    <property type="component" value="Unassembled WGS sequence"/>
</dbReference>
<dbReference type="PROSITE" id="PS50294">
    <property type="entry name" value="WD_REPEATS_REGION"/>
    <property type="match status" value="1"/>
</dbReference>
<evidence type="ECO:0000256" key="1">
    <source>
        <dbReference type="PROSITE-ProRule" id="PRU00221"/>
    </source>
</evidence>
<feature type="repeat" description="WD" evidence="1">
    <location>
        <begin position="44"/>
        <end position="65"/>
    </location>
</feature>
<dbReference type="PROSITE" id="PS00678">
    <property type="entry name" value="WD_REPEATS_1"/>
    <property type="match status" value="1"/>
</dbReference>
<gene>
    <name evidence="2" type="ORF">POCTA_138.1.T0390337</name>
</gene>
<dbReference type="OrthoDB" id="4869960at2759"/>
<protein>
    <submittedName>
        <fullName evidence="2">Uncharacterized protein</fullName>
    </submittedName>
</protein>
<evidence type="ECO:0000313" key="2">
    <source>
        <dbReference type="EMBL" id="CAD8161339.1"/>
    </source>
</evidence>
<proteinExistence type="predicted"/>
<reference evidence="2" key="1">
    <citation type="submission" date="2021-01" db="EMBL/GenBank/DDBJ databases">
        <authorList>
            <consortium name="Genoscope - CEA"/>
            <person name="William W."/>
        </authorList>
    </citation>
    <scope>NUCLEOTIDE SEQUENCE</scope>
</reference>
<name>A0A8S1UC80_PAROT</name>
<dbReference type="InterPro" id="IPR001680">
    <property type="entry name" value="WD40_rpt"/>
</dbReference>
<comment type="caution">
    <text evidence="2">The sequence shown here is derived from an EMBL/GenBank/DDBJ whole genome shotgun (WGS) entry which is preliminary data.</text>
</comment>
<accession>A0A8S1UC80</accession>
<keyword evidence="3" id="KW-1185">Reference proteome</keyword>
<dbReference type="AlphaFoldDB" id="A0A8S1UC80"/>
<organism evidence="2 3">
    <name type="scientific">Paramecium octaurelia</name>
    <dbReference type="NCBI Taxonomy" id="43137"/>
    <lineage>
        <taxon>Eukaryota</taxon>
        <taxon>Sar</taxon>
        <taxon>Alveolata</taxon>
        <taxon>Ciliophora</taxon>
        <taxon>Intramacronucleata</taxon>
        <taxon>Oligohymenophorea</taxon>
        <taxon>Peniculida</taxon>
        <taxon>Parameciidae</taxon>
        <taxon>Paramecium</taxon>
    </lineage>
</organism>
<dbReference type="EMBL" id="CAJJDP010000039">
    <property type="protein sequence ID" value="CAD8161339.1"/>
    <property type="molecule type" value="Genomic_DNA"/>
</dbReference>
<dbReference type="PROSITE" id="PS50082">
    <property type="entry name" value="WD_REPEATS_2"/>
    <property type="match status" value="1"/>
</dbReference>
<evidence type="ECO:0000313" key="3">
    <source>
        <dbReference type="Proteomes" id="UP000683925"/>
    </source>
</evidence>
<sequence>MQIQAELIQIKPSQLIVNGGTQKYMNQINYMAIKKAFNQLLSCGKILASASDDKSIILWDVKTVQ</sequence>
<dbReference type="InterPro" id="IPR019775">
    <property type="entry name" value="WD40_repeat_CS"/>
</dbReference>